<dbReference type="InterPro" id="IPR014729">
    <property type="entry name" value="Rossmann-like_a/b/a_fold"/>
</dbReference>
<feature type="domain" description="UspA" evidence="2">
    <location>
        <begin position="5"/>
        <end position="140"/>
    </location>
</feature>
<dbReference type="Gene3D" id="3.40.50.620">
    <property type="entry name" value="HUPs"/>
    <property type="match status" value="2"/>
</dbReference>
<dbReference type="CDD" id="cd00293">
    <property type="entry name" value="USP-like"/>
    <property type="match status" value="2"/>
</dbReference>
<reference evidence="3" key="1">
    <citation type="submission" date="2022-10" db="EMBL/GenBank/DDBJ databases">
        <authorList>
            <person name="Yu W.X."/>
        </authorList>
    </citation>
    <scope>NUCLEOTIDE SEQUENCE</scope>
    <source>
        <strain evidence="3">AAT</strain>
    </source>
</reference>
<comment type="similarity">
    <text evidence="1">Belongs to the universal stress protein A family.</text>
</comment>
<dbReference type="Proteomes" id="UP001209229">
    <property type="component" value="Unassembled WGS sequence"/>
</dbReference>
<evidence type="ECO:0000313" key="3">
    <source>
        <dbReference type="EMBL" id="MCW3788911.1"/>
    </source>
</evidence>
<dbReference type="RefSeq" id="WP_301192467.1">
    <property type="nucleotide sequence ID" value="NZ_JAPDPJ010000071.1"/>
</dbReference>
<evidence type="ECO:0000259" key="2">
    <source>
        <dbReference type="Pfam" id="PF00582"/>
    </source>
</evidence>
<proteinExistence type="inferred from homology"/>
<dbReference type="InterPro" id="IPR006016">
    <property type="entry name" value="UspA"/>
</dbReference>
<sequence>MYQLNHILVCLDLTEMDDSLIRYASFLVNKVKPESITFLHVMKPYDIPKELLEAFPELDEPIPDIIREDLQKKIDQQFQNEIPVNTNVVVREGFPTEVIVKYTQKNRVDLTLMGKKVGYAGGGGIVRKVVGIIPSSVLIVSESVHEGLDNLLVRMDFSKTSELALRMAFRLQELTGAKVACHHTHKLPIGYFPQVNLEKDEKLQKYIKKISDKEFQKFKKLYKYNTDDIAFSFSVDAENEEDQILYRRAMTTGADMIIIGSSMSSELANIILDATSEKLASSDKNIPVFIVNDISKAMVFLRSLFQ</sequence>
<gene>
    <name evidence="3" type="ORF">OM075_20750</name>
</gene>
<evidence type="ECO:0000256" key="1">
    <source>
        <dbReference type="ARBA" id="ARBA00008791"/>
    </source>
</evidence>
<feature type="domain" description="UspA" evidence="2">
    <location>
        <begin position="149"/>
        <end position="282"/>
    </location>
</feature>
<dbReference type="AlphaFoldDB" id="A0AAE3SH26"/>
<dbReference type="PANTHER" id="PTHR46268">
    <property type="entry name" value="STRESS RESPONSE PROTEIN NHAX"/>
    <property type="match status" value="1"/>
</dbReference>
<evidence type="ECO:0000313" key="4">
    <source>
        <dbReference type="Proteomes" id="UP001209229"/>
    </source>
</evidence>
<dbReference type="EMBL" id="JAPDPJ010000071">
    <property type="protein sequence ID" value="MCW3788911.1"/>
    <property type="molecule type" value="Genomic_DNA"/>
</dbReference>
<dbReference type="SUPFAM" id="SSF52402">
    <property type="entry name" value="Adenine nucleotide alpha hydrolases-like"/>
    <property type="match status" value="2"/>
</dbReference>
<accession>A0AAE3SH26</accession>
<protein>
    <submittedName>
        <fullName evidence="3">Universal stress protein</fullName>
    </submittedName>
</protein>
<organism evidence="3 4">
    <name type="scientific">Plebeiibacterium sediminum</name>
    <dbReference type="NCBI Taxonomy" id="2992112"/>
    <lineage>
        <taxon>Bacteria</taxon>
        <taxon>Pseudomonadati</taxon>
        <taxon>Bacteroidota</taxon>
        <taxon>Bacteroidia</taxon>
        <taxon>Marinilabiliales</taxon>
        <taxon>Marinilabiliaceae</taxon>
        <taxon>Plebeiibacterium</taxon>
    </lineage>
</organism>
<comment type="caution">
    <text evidence="3">The sequence shown here is derived from an EMBL/GenBank/DDBJ whole genome shotgun (WGS) entry which is preliminary data.</text>
</comment>
<dbReference type="PANTHER" id="PTHR46268:SF6">
    <property type="entry name" value="UNIVERSAL STRESS PROTEIN UP12"/>
    <property type="match status" value="1"/>
</dbReference>
<name>A0AAE3SH26_9BACT</name>
<keyword evidence="4" id="KW-1185">Reference proteome</keyword>
<dbReference type="Pfam" id="PF00582">
    <property type="entry name" value="Usp"/>
    <property type="match status" value="2"/>
</dbReference>